<dbReference type="OrthoDB" id="6612506at2759"/>
<keyword evidence="2" id="KW-1185">Reference proteome</keyword>
<evidence type="ECO:0000256" key="1">
    <source>
        <dbReference type="SAM" id="MobiDB-lite"/>
    </source>
</evidence>
<name>A0A8B8FQ95_9HEMI</name>
<dbReference type="GeneID" id="112685100"/>
<dbReference type="RefSeq" id="XP_025412656.1">
    <property type="nucleotide sequence ID" value="XM_025556871.1"/>
</dbReference>
<feature type="region of interest" description="Disordered" evidence="1">
    <location>
        <begin position="120"/>
        <end position="294"/>
    </location>
</feature>
<protein>
    <submittedName>
        <fullName evidence="3">Uncharacterized protein LOC112685100</fullName>
    </submittedName>
</protein>
<evidence type="ECO:0000313" key="3">
    <source>
        <dbReference type="RefSeq" id="XP_025412656.1"/>
    </source>
</evidence>
<sequence>MISTIGVEPINRDRLRREVEITGRHNRDIVAEKCKFLEGDMVLYKTYHLSKAHKGFYAGFEPKWWGPVRLEKRIALPPTISNHNYGRDQSGDVGEGAELLLWAAYCRGWADRTTDLVRSLGSSAARSPGTPPTPKPPRLSTRHRVTTAKAMGSGCAKPATGAAPAGRSIPFVRTTPTTHGVTTITTSSRQATSSARPQRDVTWVRPASGRPLVPRMPPADPHPPTTEWTGMPSRVAYVERLPTPPPAPPSDKPRPLEPWPKPAKPATPTTSTRSAERAKERRREHQRQRRLRAKAESFNTIKPLCKFNSNIIIRVRIL</sequence>
<accession>A0A8B8FQ95</accession>
<gene>
    <name evidence="3" type="primary">LOC112685100</name>
</gene>
<feature type="compositionally biased region" description="Low complexity" evidence="1">
    <location>
        <begin position="174"/>
        <end position="196"/>
    </location>
</feature>
<feature type="compositionally biased region" description="Pro residues" evidence="1">
    <location>
        <begin position="214"/>
        <end position="224"/>
    </location>
</feature>
<proteinExistence type="predicted"/>
<reference evidence="3" key="1">
    <citation type="submission" date="2025-08" db="UniProtKB">
        <authorList>
            <consortium name="RefSeq"/>
        </authorList>
    </citation>
    <scope>IDENTIFICATION</scope>
    <source>
        <tissue evidence="3">Whole body</tissue>
    </source>
</reference>
<organism evidence="2 3">
    <name type="scientific">Sipha flava</name>
    <name type="common">yellow sugarcane aphid</name>
    <dbReference type="NCBI Taxonomy" id="143950"/>
    <lineage>
        <taxon>Eukaryota</taxon>
        <taxon>Metazoa</taxon>
        <taxon>Ecdysozoa</taxon>
        <taxon>Arthropoda</taxon>
        <taxon>Hexapoda</taxon>
        <taxon>Insecta</taxon>
        <taxon>Pterygota</taxon>
        <taxon>Neoptera</taxon>
        <taxon>Paraneoptera</taxon>
        <taxon>Hemiptera</taxon>
        <taxon>Sternorrhyncha</taxon>
        <taxon>Aphidomorpha</taxon>
        <taxon>Aphidoidea</taxon>
        <taxon>Aphididae</taxon>
        <taxon>Sipha</taxon>
    </lineage>
</organism>
<evidence type="ECO:0000313" key="2">
    <source>
        <dbReference type="Proteomes" id="UP000694846"/>
    </source>
</evidence>
<dbReference type="Proteomes" id="UP000694846">
    <property type="component" value="Unplaced"/>
</dbReference>
<feature type="compositionally biased region" description="Basic and acidic residues" evidence="1">
    <location>
        <begin position="274"/>
        <end position="283"/>
    </location>
</feature>
<feature type="compositionally biased region" description="Pro residues" evidence="1">
    <location>
        <begin position="242"/>
        <end position="265"/>
    </location>
</feature>
<dbReference type="AlphaFoldDB" id="A0A8B8FQ95"/>